<dbReference type="AlphaFoldDB" id="K1YXT8"/>
<keyword evidence="1" id="KW-0812">Transmembrane</keyword>
<evidence type="ECO:0000313" key="2">
    <source>
        <dbReference type="EMBL" id="EKD30179.1"/>
    </source>
</evidence>
<feature type="transmembrane region" description="Helical" evidence="1">
    <location>
        <begin position="21"/>
        <end position="41"/>
    </location>
</feature>
<comment type="caution">
    <text evidence="2">The sequence shown here is derived from an EMBL/GenBank/DDBJ whole genome shotgun (WGS) entry which is preliminary data.</text>
</comment>
<feature type="transmembrane region" description="Helical" evidence="1">
    <location>
        <begin position="53"/>
        <end position="72"/>
    </location>
</feature>
<evidence type="ECO:0000256" key="1">
    <source>
        <dbReference type="SAM" id="Phobius"/>
    </source>
</evidence>
<reference evidence="2" key="1">
    <citation type="journal article" date="2012" name="Science">
        <title>Fermentation, hydrogen, and sulfur metabolism in multiple uncultivated bacterial phyla.</title>
        <authorList>
            <person name="Wrighton K.C."/>
            <person name="Thomas B.C."/>
            <person name="Sharon I."/>
            <person name="Miller C.S."/>
            <person name="Castelle C.J."/>
            <person name="VerBerkmoes N.C."/>
            <person name="Wilkins M.J."/>
            <person name="Hettich R.L."/>
            <person name="Lipton M.S."/>
            <person name="Williams K.H."/>
            <person name="Long P.E."/>
            <person name="Banfield J.F."/>
        </authorList>
    </citation>
    <scope>NUCLEOTIDE SEQUENCE [LARGE SCALE GENOMIC DNA]</scope>
</reference>
<protein>
    <submittedName>
        <fullName evidence="2">Uncharacterized protein</fullName>
    </submittedName>
</protein>
<organism evidence="2">
    <name type="scientific">uncultured bacterium</name>
    <name type="common">gcode 4</name>
    <dbReference type="NCBI Taxonomy" id="1234023"/>
    <lineage>
        <taxon>Bacteria</taxon>
        <taxon>environmental samples</taxon>
    </lineage>
</organism>
<keyword evidence="1" id="KW-0472">Membrane</keyword>
<keyword evidence="1" id="KW-1133">Transmembrane helix</keyword>
<accession>K1YXT8</accession>
<dbReference type="EMBL" id="AMFJ01034129">
    <property type="protein sequence ID" value="EKD30179.1"/>
    <property type="molecule type" value="Genomic_DNA"/>
</dbReference>
<proteinExistence type="predicted"/>
<feature type="non-terminal residue" evidence="2">
    <location>
        <position position="1"/>
    </location>
</feature>
<name>K1YXT8_9BACT</name>
<gene>
    <name evidence="2" type="ORF">ACD_78C00129G0001</name>
</gene>
<sequence length="75" mass="8648">RFIYFSIVLSSGGLDAKVLKNIQKISATSVFVGGFLLSIFPHNNRGNLWLKNGLFQTIFHFLHFFVLHFLHLNKK</sequence>